<proteinExistence type="predicted"/>
<dbReference type="Proteomes" id="UP001497680">
    <property type="component" value="Unassembled WGS sequence"/>
</dbReference>
<reference evidence="1 2" key="1">
    <citation type="journal article" date="2022" name="New Phytol.">
        <title>Ecological generalism drives hyperdiversity of secondary metabolite gene clusters in xylarialean endophytes.</title>
        <authorList>
            <person name="Franco M.E.E."/>
            <person name="Wisecaver J.H."/>
            <person name="Arnold A.E."/>
            <person name="Ju Y.M."/>
            <person name="Slot J.C."/>
            <person name="Ahrendt S."/>
            <person name="Moore L.P."/>
            <person name="Eastman K.E."/>
            <person name="Scott K."/>
            <person name="Konkel Z."/>
            <person name="Mondo S.J."/>
            <person name="Kuo A."/>
            <person name="Hayes R.D."/>
            <person name="Haridas S."/>
            <person name="Andreopoulos B."/>
            <person name="Riley R."/>
            <person name="LaButti K."/>
            <person name="Pangilinan J."/>
            <person name="Lipzen A."/>
            <person name="Amirebrahimi M."/>
            <person name="Yan J."/>
            <person name="Adam C."/>
            <person name="Keymanesh K."/>
            <person name="Ng V."/>
            <person name="Louie K."/>
            <person name="Northen T."/>
            <person name="Drula E."/>
            <person name="Henrissat B."/>
            <person name="Hsieh H.M."/>
            <person name="Youens-Clark K."/>
            <person name="Lutzoni F."/>
            <person name="Miadlikowska J."/>
            <person name="Eastwood D.C."/>
            <person name="Hamelin R.C."/>
            <person name="Grigoriev I.V."/>
            <person name="U'Ren J.M."/>
        </authorList>
    </citation>
    <scope>NUCLEOTIDE SEQUENCE [LARGE SCALE GENOMIC DNA]</scope>
    <source>
        <strain evidence="1 2">ER1909</strain>
    </source>
</reference>
<protein>
    <submittedName>
        <fullName evidence="1">Uncharacterized protein</fullName>
    </submittedName>
</protein>
<comment type="caution">
    <text evidence="1">The sequence shown here is derived from an EMBL/GenBank/DDBJ whole genome shotgun (WGS) entry which is preliminary data.</text>
</comment>
<dbReference type="EMBL" id="MU394375">
    <property type="protein sequence ID" value="KAI6082253.1"/>
    <property type="molecule type" value="Genomic_DNA"/>
</dbReference>
<organism evidence="1 2">
    <name type="scientific">Hypoxylon rubiginosum</name>
    <dbReference type="NCBI Taxonomy" id="110542"/>
    <lineage>
        <taxon>Eukaryota</taxon>
        <taxon>Fungi</taxon>
        <taxon>Dikarya</taxon>
        <taxon>Ascomycota</taxon>
        <taxon>Pezizomycotina</taxon>
        <taxon>Sordariomycetes</taxon>
        <taxon>Xylariomycetidae</taxon>
        <taxon>Xylariales</taxon>
        <taxon>Hypoxylaceae</taxon>
        <taxon>Hypoxylon</taxon>
    </lineage>
</organism>
<sequence length="75" mass="8287">MGDIYRLAAHVIVWLGPERDDSSHALDTLYQAGRNVIVDWSTSIVRDSESGAAIDPRYIVISDRAEIAIGLQISF</sequence>
<gene>
    <name evidence="1" type="ORF">F4821DRAFT_218697</name>
</gene>
<evidence type="ECO:0000313" key="1">
    <source>
        <dbReference type="EMBL" id="KAI6082253.1"/>
    </source>
</evidence>
<keyword evidence="2" id="KW-1185">Reference proteome</keyword>
<evidence type="ECO:0000313" key="2">
    <source>
        <dbReference type="Proteomes" id="UP001497680"/>
    </source>
</evidence>
<name>A0ACC0CPL5_9PEZI</name>
<accession>A0ACC0CPL5</accession>